<protein>
    <submittedName>
        <fullName evidence="2">Uncharacterized protein</fullName>
    </submittedName>
</protein>
<keyword evidence="1" id="KW-1133">Transmembrane helix</keyword>
<accession>A0ABD7ST91</accession>
<dbReference type="Proteomes" id="UP000323819">
    <property type="component" value="Unassembled WGS sequence"/>
</dbReference>
<name>A0ABD7ST91_VIBCL</name>
<sequence length="164" mass="17643">MFSSNSSKLQRHNPSLAFNGASKSKLLNKKQGGFLFTSDFGTVLVAATALGFILFPIYKTYSESTDASAISIGYTTIQKAVQERYPDADYSAASIANIKDTLPEDFKVMAVNGQNYSVTVSPSNKSEMVITLPIPQSRLRTKVVAKLGSSSVTVSGNNVVMTTR</sequence>
<reference evidence="2 3" key="1">
    <citation type="submission" date="2019-06" db="EMBL/GenBank/DDBJ databases">
        <title>Vibrio cholerae phylogeny based on whole-genome sequencing reveals genetic diversity and population strucutre.</title>
        <authorList>
            <person name="Zhiqiu Y."/>
            <person name="Bin L."/>
            <person name="Lingyan J."/>
        </authorList>
    </citation>
    <scope>NUCLEOTIDE SEQUENCE [LARGE SCALE GENOMIC DNA]</scope>
    <source>
        <strain evidence="2 3">N2814</strain>
    </source>
</reference>
<keyword evidence="1" id="KW-0472">Membrane</keyword>
<feature type="transmembrane region" description="Helical" evidence="1">
    <location>
        <begin position="33"/>
        <end position="58"/>
    </location>
</feature>
<evidence type="ECO:0000313" key="2">
    <source>
        <dbReference type="EMBL" id="TXX67354.1"/>
    </source>
</evidence>
<dbReference type="RefSeq" id="WP_119298956.1">
    <property type="nucleotide sequence ID" value="NZ_JBBBZX010000080.1"/>
</dbReference>
<evidence type="ECO:0000256" key="1">
    <source>
        <dbReference type="SAM" id="Phobius"/>
    </source>
</evidence>
<evidence type="ECO:0000313" key="3">
    <source>
        <dbReference type="Proteomes" id="UP000323819"/>
    </source>
</evidence>
<gene>
    <name evidence="2" type="ORF">FXF03_01905</name>
</gene>
<comment type="caution">
    <text evidence="2">The sequence shown here is derived from an EMBL/GenBank/DDBJ whole genome shotgun (WGS) entry which is preliminary data.</text>
</comment>
<dbReference type="AlphaFoldDB" id="A0ABD7ST91"/>
<proteinExistence type="predicted"/>
<keyword evidence="1" id="KW-0812">Transmembrane</keyword>
<dbReference type="EMBL" id="VSIJ01000005">
    <property type="protein sequence ID" value="TXX67354.1"/>
    <property type="molecule type" value="Genomic_DNA"/>
</dbReference>
<organism evidence="2 3">
    <name type="scientific">Vibrio cholerae</name>
    <dbReference type="NCBI Taxonomy" id="666"/>
    <lineage>
        <taxon>Bacteria</taxon>
        <taxon>Pseudomonadati</taxon>
        <taxon>Pseudomonadota</taxon>
        <taxon>Gammaproteobacteria</taxon>
        <taxon>Vibrionales</taxon>
        <taxon>Vibrionaceae</taxon>
        <taxon>Vibrio</taxon>
    </lineage>
</organism>